<dbReference type="AlphaFoldDB" id="A0A4Y2HM07"/>
<organism evidence="2 3">
    <name type="scientific">Araneus ventricosus</name>
    <name type="common">Orbweaver spider</name>
    <name type="synonym">Epeira ventricosa</name>
    <dbReference type="NCBI Taxonomy" id="182803"/>
    <lineage>
        <taxon>Eukaryota</taxon>
        <taxon>Metazoa</taxon>
        <taxon>Ecdysozoa</taxon>
        <taxon>Arthropoda</taxon>
        <taxon>Chelicerata</taxon>
        <taxon>Arachnida</taxon>
        <taxon>Araneae</taxon>
        <taxon>Araneomorphae</taxon>
        <taxon>Entelegynae</taxon>
        <taxon>Araneoidea</taxon>
        <taxon>Araneidae</taxon>
        <taxon>Araneus</taxon>
    </lineage>
</organism>
<name>A0A4Y2HM07_ARAVE</name>
<evidence type="ECO:0000313" key="2">
    <source>
        <dbReference type="EMBL" id="GBM66199.1"/>
    </source>
</evidence>
<feature type="compositionally biased region" description="Polar residues" evidence="1">
    <location>
        <begin position="15"/>
        <end position="26"/>
    </location>
</feature>
<protein>
    <submittedName>
        <fullName evidence="2">Uncharacterized protein</fullName>
    </submittedName>
</protein>
<gene>
    <name evidence="2" type="ORF">AVEN_54470_1</name>
</gene>
<keyword evidence="3" id="KW-1185">Reference proteome</keyword>
<sequence length="236" mass="27367">MSLPPDDMFRWPKGNSPTRRASNASADPSGDMFGGLLRREEMTRGISPLDERRDIGNPSLHTTAHPMSIFNVAGDDSFLLDMFRRNVPMDGPRAKSPCRIQDLFYYSVFEKPDMWTGGVDAIVQRFLRGDLEWYLVFVRFAEFGAFVQEVVRFAEFGAFVQEMNEVREKMVALPFWCVRNDFEECQAHRIMMLACDESVDFQKVWTAQPGRTPCVRIRRVEHLKRIIKNVFDEINL</sequence>
<evidence type="ECO:0000256" key="1">
    <source>
        <dbReference type="SAM" id="MobiDB-lite"/>
    </source>
</evidence>
<reference evidence="2 3" key="1">
    <citation type="journal article" date="2019" name="Sci. Rep.">
        <title>Orb-weaving spider Araneus ventricosus genome elucidates the spidroin gene catalogue.</title>
        <authorList>
            <person name="Kono N."/>
            <person name="Nakamura H."/>
            <person name="Ohtoshi R."/>
            <person name="Moran D.A.P."/>
            <person name="Shinohara A."/>
            <person name="Yoshida Y."/>
            <person name="Fujiwara M."/>
            <person name="Mori M."/>
            <person name="Tomita M."/>
            <person name="Arakawa K."/>
        </authorList>
    </citation>
    <scope>NUCLEOTIDE SEQUENCE [LARGE SCALE GENOMIC DNA]</scope>
</reference>
<comment type="caution">
    <text evidence="2">The sequence shown here is derived from an EMBL/GenBank/DDBJ whole genome shotgun (WGS) entry which is preliminary data.</text>
</comment>
<evidence type="ECO:0000313" key="3">
    <source>
        <dbReference type="Proteomes" id="UP000499080"/>
    </source>
</evidence>
<feature type="region of interest" description="Disordered" evidence="1">
    <location>
        <begin position="1"/>
        <end position="33"/>
    </location>
</feature>
<dbReference type="Proteomes" id="UP000499080">
    <property type="component" value="Unassembled WGS sequence"/>
</dbReference>
<dbReference type="EMBL" id="BGPR01103373">
    <property type="protein sequence ID" value="GBM66199.1"/>
    <property type="molecule type" value="Genomic_DNA"/>
</dbReference>
<proteinExistence type="predicted"/>
<accession>A0A4Y2HM07</accession>